<dbReference type="PANTHER" id="PTHR31623:SF17">
    <property type="entry name" value="F21J9.9"/>
    <property type="match status" value="1"/>
</dbReference>
<dbReference type="AlphaFoldDB" id="A0A178WBL2"/>
<dbReference type="PANTHER" id="PTHR31623">
    <property type="entry name" value="F21J9.9"/>
    <property type="match status" value="1"/>
</dbReference>
<dbReference type="Gene3D" id="3.30.559.10">
    <property type="entry name" value="Chloramphenicol acetyltransferase-like domain"/>
    <property type="match status" value="2"/>
</dbReference>
<evidence type="ECO:0000256" key="2">
    <source>
        <dbReference type="ARBA" id="ARBA00022679"/>
    </source>
</evidence>
<keyword evidence="3" id="KW-0012">Acyltransferase</keyword>
<evidence type="ECO:0000256" key="1">
    <source>
        <dbReference type="ARBA" id="ARBA00009861"/>
    </source>
</evidence>
<evidence type="ECO:0000313" key="6">
    <source>
        <dbReference type="Proteomes" id="UP000078284"/>
    </source>
</evidence>
<sequence length="435" mass="49426">MELEITITSQELVKPSSRNLNHLPCHHHLSFLDQLSPPIFMPFLFFYHNKTNLSDKERSDHIKSSLSEILNLFYPLAGRIKNSGDVVMCNDVGVSFVEAKADCNMSQILENPNPNELNKLHPFEFHEVSDVPLTVQLTFFECGGLALGIGLSHKLCDALSGLIFVNSWAAFARGQTDEIITPSFDLAKMFPPCDIENLNMATGITKENIVTRRFVFLRSSVESLRERFSGNKKIRATRVEVLSVFIWSRFMASTNHDDKTGKIYTLIHPVNLRRQADPDIPENMFGNIMRFSVTVPMMIINENDEEKASLVDQMREEIRKIDAVYVKKLQEDNRGHLEFLNKQASGFVNGEIVSFSFTSLCKFPVYEADFGWGKPLWVASARMSYKNLVAFIDTKEGDGIEAWINLDQNDMSRFEADEELLRYVSSNPSVMVSVS</sequence>
<protein>
    <recommendedName>
        <fullName evidence="8">HXXXD-type acyl-transferase family protein</fullName>
    </recommendedName>
</protein>
<evidence type="ECO:0000313" key="5">
    <source>
        <dbReference type="EMBL" id="VYS47096.1"/>
    </source>
</evidence>
<dbReference type="Proteomes" id="UP000078284">
    <property type="component" value="Chromosome 1"/>
</dbReference>
<evidence type="ECO:0008006" key="8">
    <source>
        <dbReference type="Google" id="ProtNLM"/>
    </source>
</evidence>
<evidence type="ECO:0000313" key="4">
    <source>
        <dbReference type="EMBL" id="OAP14763.1"/>
    </source>
</evidence>
<dbReference type="Proteomes" id="UP000426265">
    <property type="component" value="Unassembled WGS sequence"/>
</dbReference>
<dbReference type="EMBL" id="LUHQ01000001">
    <property type="protein sequence ID" value="OAP14763.1"/>
    <property type="molecule type" value="Genomic_DNA"/>
</dbReference>
<dbReference type="Pfam" id="PF02458">
    <property type="entry name" value="Transferase"/>
    <property type="match status" value="1"/>
</dbReference>
<reference evidence="5 7" key="3">
    <citation type="submission" date="2019-11" db="EMBL/GenBank/DDBJ databases">
        <authorList>
            <person name="Jiao W.-B."/>
            <person name="Schneeberger K."/>
        </authorList>
    </citation>
    <scope>NUCLEOTIDE SEQUENCE [LARGE SCALE GENOMIC DNA]</scope>
    <source>
        <strain evidence="7">cv. An-1</strain>
    </source>
</reference>
<proteinExistence type="inferred from homology"/>
<reference evidence="6" key="1">
    <citation type="journal article" date="2016" name="Proc. Natl. Acad. Sci. U.S.A.">
        <title>Chromosome-level assembly of Arabidopsis thaliana Ler reveals the extent of translocation and inversion polymorphisms.</title>
        <authorList>
            <person name="Zapata L."/>
            <person name="Ding J."/>
            <person name="Willing E.M."/>
            <person name="Hartwig B."/>
            <person name="Bezdan D."/>
            <person name="Jiao W.B."/>
            <person name="Patel V."/>
            <person name="Velikkakam James G."/>
            <person name="Koornneef M."/>
            <person name="Ossowski S."/>
            <person name="Schneeberger K."/>
        </authorList>
    </citation>
    <scope>NUCLEOTIDE SEQUENCE [LARGE SCALE GENOMIC DNA]</scope>
    <source>
        <strain evidence="6">cv. Landsberg erecta</strain>
    </source>
</reference>
<comment type="similarity">
    <text evidence="1">Belongs to the plant acyltransferase family.</text>
</comment>
<dbReference type="InterPro" id="IPR023213">
    <property type="entry name" value="CAT-like_dom_sf"/>
</dbReference>
<accession>A0A178WBL2</accession>
<reference evidence="4" key="2">
    <citation type="submission" date="2016-03" db="EMBL/GenBank/DDBJ databases">
        <title>Full-length assembly of Arabidopsis thaliana Ler reveals the complement of translocations and inversions.</title>
        <authorList>
            <person name="Zapata L."/>
            <person name="Schneeberger K."/>
            <person name="Ossowski S."/>
        </authorList>
    </citation>
    <scope>NUCLEOTIDE SEQUENCE [LARGE SCALE GENOMIC DNA]</scope>
    <source>
        <tissue evidence="4">Leaf</tissue>
    </source>
</reference>
<gene>
    <name evidence="4" type="ordered locus">AXX17_At1g25700</name>
    <name evidence="5" type="ORF">AN1_LOCUS2590</name>
</gene>
<organism evidence="4 6">
    <name type="scientific">Arabidopsis thaliana</name>
    <name type="common">Mouse-ear cress</name>
    <dbReference type="NCBI Taxonomy" id="3702"/>
    <lineage>
        <taxon>Eukaryota</taxon>
        <taxon>Viridiplantae</taxon>
        <taxon>Streptophyta</taxon>
        <taxon>Embryophyta</taxon>
        <taxon>Tracheophyta</taxon>
        <taxon>Spermatophyta</taxon>
        <taxon>Magnoliopsida</taxon>
        <taxon>eudicotyledons</taxon>
        <taxon>Gunneridae</taxon>
        <taxon>Pentapetalae</taxon>
        <taxon>rosids</taxon>
        <taxon>malvids</taxon>
        <taxon>Brassicales</taxon>
        <taxon>Brassicaceae</taxon>
        <taxon>Camelineae</taxon>
        <taxon>Arabidopsis</taxon>
    </lineage>
</organism>
<dbReference type="GO" id="GO:0016746">
    <property type="term" value="F:acyltransferase activity"/>
    <property type="evidence" value="ECO:0007669"/>
    <property type="project" value="UniProtKB-KW"/>
</dbReference>
<dbReference type="EMBL" id="CACRSJ010000104">
    <property type="protein sequence ID" value="VYS47096.1"/>
    <property type="molecule type" value="Genomic_DNA"/>
</dbReference>
<evidence type="ECO:0000313" key="7">
    <source>
        <dbReference type="Proteomes" id="UP000426265"/>
    </source>
</evidence>
<dbReference type="ExpressionAtlas" id="A0A178WBL2">
    <property type="expression patterns" value="baseline and differential"/>
</dbReference>
<keyword evidence="2" id="KW-0808">Transferase</keyword>
<name>A0A178WBL2_ARATH</name>
<evidence type="ECO:0000256" key="3">
    <source>
        <dbReference type="ARBA" id="ARBA00023315"/>
    </source>
</evidence>